<feature type="region of interest" description="Disordered" evidence="1">
    <location>
        <begin position="56"/>
        <end position="78"/>
    </location>
</feature>
<dbReference type="EMBL" id="LAZR01000220">
    <property type="protein sequence ID" value="KKN81072.1"/>
    <property type="molecule type" value="Genomic_DNA"/>
</dbReference>
<comment type="caution">
    <text evidence="2">The sequence shown here is derived from an EMBL/GenBank/DDBJ whole genome shotgun (WGS) entry which is preliminary data.</text>
</comment>
<sequence>MIAANKTAHPISNLTRGDSMVMVEASCRTPGPGAAQPLRGLGGIALGGETRAPLPKGCGHQGSLNMPPAGRPRGDRGAAEQWPSALLHLIVVARRMWPKHAPYLIRGCWGPEMGHQSAASVELRHLRYASRPSRFWRRSSSSARVIVRRSQSKWAAAACFMPVGDPWAWMYETR</sequence>
<evidence type="ECO:0000256" key="1">
    <source>
        <dbReference type="SAM" id="MobiDB-lite"/>
    </source>
</evidence>
<reference evidence="2" key="1">
    <citation type="journal article" date="2015" name="Nature">
        <title>Complex archaea that bridge the gap between prokaryotes and eukaryotes.</title>
        <authorList>
            <person name="Spang A."/>
            <person name="Saw J.H."/>
            <person name="Jorgensen S.L."/>
            <person name="Zaremba-Niedzwiedzka K."/>
            <person name="Martijn J."/>
            <person name="Lind A.E."/>
            <person name="van Eijk R."/>
            <person name="Schleper C."/>
            <person name="Guy L."/>
            <person name="Ettema T.J."/>
        </authorList>
    </citation>
    <scope>NUCLEOTIDE SEQUENCE</scope>
</reference>
<dbReference type="AlphaFoldDB" id="A0A0F9U185"/>
<name>A0A0F9U185_9ZZZZ</name>
<evidence type="ECO:0000313" key="2">
    <source>
        <dbReference type="EMBL" id="KKN81072.1"/>
    </source>
</evidence>
<accession>A0A0F9U185</accession>
<protein>
    <submittedName>
        <fullName evidence="2">Uncharacterized protein</fullName>
    </submittedName>
</protein>
<organism evidence="2">
    <name type="scientific">marine sediment metagenome</name>
    <dbReference type="NCBI Taxonomy" id="412755"/>
    <lineage>
        <taxon>unclassified sequences</taxon>
        <taxon>metagenomes</taxon>
        <taxon>ecological metagenomes</taxon>
    </lineage>
</organism>
<proteinExistence type="predicted"/>
<gene>
    <name evidence="2" type="ORF">LCGC14_0322910</name>
</gene>